<gene>
    <name evidence="2" type="ORF">S01H4_20889</name>
</gene>
<dbReference type="PANTHER" id="PTHR43196">
    <property type="entry name" value="SULFATE ADENYLYLTRANSFERASE SUBUNIT 2"/>
    <property type="match status" value="1"/>
</dbReference>
<evidence type="ECO:0000313" key="2">
    <source>
        <dbReference type="EMBL" id="GAG68198.1"/>
    </source>
</evidence>
<dbReference type="GO" id="GO:0003824">
    <property type="term" value="F:catalytic activity"/>
    <property type="evidence" value="ECO:0007669"/>
    <property type="project" value="InterPro"/>
</dbReference>
<feature type="domain" description="Phosphoadenosine phosphosulphate reductase" evidence="1">
    <location>
        <begin position="27"/>
        <end position="95"/>
    </location>
</feature>
<dbReference type="EMBL" id="BART01009425">
    <property type="protein sequence ID" value="GAG68198.1"/>
    <property type="molecule type" value="Genomic_DNA"/>
</dbReference>
<reference evidence="2" key="1">
    <citation type="journal article" date="2014" name="Front. Microbiol.">
        <title>High frequency of phylogenetically diverse reductive dehalogenase-homologous genes in deep subseafloor sedimentary metagenomes.</title>
        <authorList>
            <person name="Kawai M."/>
            <person name="Futagami T."/>
            <person name="Toyoda A."/>
            <person name="Takaki Y."/>
            <person name="Nishi S."/>
            <person name="Hori S."/>
            <person name="Arai W."/>
            <person name="Tsubouchi T."/>
            <person name="Morono Y."/>
            <person name="Uchiyama I."/>
            <person name="Ito T."/>
            <person name="Fujiyama A."/>
            <person name="Inagaki F."/>
            <person name="Takami H."/>
        </authorList>
    </citation>
    <scope>NUCLEOTIDE SEQUENCE</scope>
    <source>
        <strain evidence="2">Expedition CK06-06</strain>
    </source>
</reference>
<organism evidence="2">
    <name type="scientific">marine sediment metagenome</name>
    <dbReference type="NCBI Taxonomy" id="412755"/>
    <lineage>
        <taxon>unclassified sequences</taxon>
        <taxon>metagenomes</taxon>
        <taxon>ecological metagenomes</taxon>
    </lineage>
</organism>
<dbReference type="Gene3D" id="3.40.50.620">
    <property type="entry name" value="HUPs"/>
    <property type="match status" value="1"/>
</dbReference>
<proteinExistence type="predicted"/>
<dbReference type="InterPro" id="IPR002500">
    <property type="entry name" value="PAPS_reduct_dom"/>
</dbReference>
<evidence type="ECO:0000259" key="1">
    <source>
        <dbReference type="Pfam" id="PF01507"/>
    </source>
</evidence>
<dbReference type="InterPro" id="IPR014729">
    <property type="entry name" value="Rossmann-like_a/b/a_fold"/>
</dbReference>
<dbReference type="Pfam" id="PF01507">
    <property type="entry name" value="PAPS_reduct"/>
    <property type="match status" value="1"/>
</dbReference>
<dbReference type="InterPro" id="IPR050128">
    <property type="entry name" value="Sulfate_adenylyltrnsfr_sub2"/>
</dbReference>
<dbReference type="PANTHER" id="PTHR43196:SF1">
    <property type="entry name" value="SULFATE ADENYLYLTRANSFERASE SUBUNIT 2"/>
    <property type="match status" value="1"/>
</dbReference>
<accession>X1A5X6</accession>
<dbReference type="SUPFAM" id="SSF52402">
    <property type="entry name" value="Adenine nucleotide alpha hydrolases-like"/>
    <property type="match status" value="1"/>
</dbReference>
<comment type="caution">
    <text evidence="2">The sequence shown here is derived from an EMBL/GenBank/DDBJ whole genome shotgun (WGS) entry which is preliminary data.</text>
</comment>
<dbReference type="AlphaFoldDB" id="X1A5X6"/>
<name>X1A5X6_9ZZZZ</name>
<sequence>MDHIEQLESLSIHLLREAYANFKNMGMLWSIGKDSTVLLWLARKAFYGHVPFPLVHVDTAYKIPEMIEYRDRLALEWNLDMIYGQNAEALKNKQTFPDGNVDRIACCKL</sequence>
<protein>
    <recommendedName>
        <fullName evidence="1">Phosphoadenosine phosphosulphate reductase domain-containing protein</fullName>
    </recommendedName>
</protein>